<dbReference type="EMBL" id="QEKV01000006">
    <property type="protein sequence ID" value="PVY94240.1"/>
    <property type="molecule type" value="Genomic_DNA"/>
</dbReference>
<dbReference type="PANTHER" id="PTHR43808:SF31">
    <property type="entry name" value="N-ACETYL-L-CITRULLINE DEACETYLASE"/>
    <property type="match status" value="1"/>
</dbReference>
<name>A0A2U1E2R2_9FIRM</name>
<dbReference type="SUPFAM" id="SSF55031">
    <property type="entry name" value="Bacterial exopeptidase dimerisation domain"/>
    <property type="match status" value="1"/>
</dbReference>
<keyword evidence="6" id="KW-0862">Zinc</keyword>
<dbReference type="InterPro" id="IPR002933">
    <property type="entry name" value="Peptidase_M20"/>
</dbReference>
<dbReference type="GO" id="GO:0006526">
    <property type="term" value="P:L-arginine biosynthetic process"/>
    <property type="evidence" value="ECO:0007669"/>
    <property type="project" value="TreeGrafter"/>
</dbReference>
<dbReference type="NCBIfam" id="NF005591">
    <property type="entry name" value="PRK07318.1"/>
    <property type="match status" value="1"/>
</dbReference>
<dbReference type="NCBIfam" id="TIGR01887">
    <property type="entry name" value="dipeptidaselike"/>
    <property type="match status" value="1"/>
</dbReference>
<dbReference type="AlphaFoldDB" id="A0A2U1E2R2"/>
<keyword evidence="4" id="KW-0479">Metal-binding</keyword>
<keyword evidence="10" id="KW-1185">Reference proteome</keyword>
<dbReference type="CDD" id="cd03888">
    <property type="entry name" value="M20_PepV"/>
    <property type="match status" value="1"/>
</dbReference>
<comment type="cofactor">
    <cofactor evidence="1">
        <name>Zn(2+)</name>
        <dbReference type="ChEBI" id="CHEBI:29105"/>
    </cofactor>
</comment>
<evidence type="ECO:0000313" key="9">
    <source>
        <dbReference type="EMBL" id="PVY94240.1"/>
    </source>
</evidence>
<gene>
    <name evidence="9" type="ORF">C7381_106113</name>
</gene>
<evidence type="ECO:0000256" key="4">
    <source>
        <dbReference type="ARBA" id="ARBA00022723"/>
    </source>
</evidence>
<dbReference type="PANTHER" id="PTHR43808">
    <property type="entry name" value="ACETYLORNITHINE DEACETYLASE"/>
    <property type="match status" value="1"/>
</dbReference>
<sequence length="462" mass="50846">MKEILKWIDDHKDQMISDLEELININSVEAEALPDAPFGQGPKDALLKFLDFGKRDGFSTENLQNYAGDIEFGKGEESIGIIAHVDVVPAGSGWDSDPFKMENDGVYLTGRGTQDDKGPGIAAYYAMRAIKETGVPIKRVIRLILGTNEETNWGGINYYVKNKKMPTMGFTPDAEFPVIFGEKGIVTGTLSLSVDLKNSAVKTFKAGNAPNMVPDYAEIVLDKSKINLNALSNLVGAISYKENGSEVVISANGKSAHGSTPEAGENAISILLKSIEGVFMAGDEFIKFLEFYNTKLGFTFHGEGLGVDFEDEKSGKLNFNIGMIEKFEDKINLVLNMRFPLTGVTKEDIKTQIEKSTIDFNGSFKQTGGENPLYIDPESKLIKILMDAYQNQSGDMESKPMVIGGGTYAKAMDNCVAFGAMFKDDEDRMHQKNERIKINRLMDSAKIYAEALYTLATEEKVL</sequence>
<evidence type="ECO:0000256" key="1">
    <source>
        <dbReference type="ARBA" id="ARBA00001947"/>
    </source>
</evidence>
<evidence type="ECO:0000256" key="7">
    <source>
        <dbReference type="ARBA" id="ARBA00022997"/>
    </source>
</evidence>
<keyword evidence="8" id="KW-0482">Metalloprotease</keyword>
<dbReference type="Proteomes" id="UP000245793">
    <property type="component" value="Unassembled WGS sequence"/>
</dbReference>
<proteinExistence type="inferred from homology"/>
<dbReference type="SUPFAM" id="SSF53187">
    <property type="entry name" value="Zn-dependent exopeptidases"/>
    <property type="match status" value="1"/>
</dbReference>
<organism evidence="9 10">
    <name type="scientific">Ezakiella coagulans</name>
    <dbReference type="NCBI Taxonomy" id="46507"/>
    <lineage>
        <taxon>Bacteria</taxon>
        <taxon>Bacillati</taxon>
        <taxon>Bacillota</taxon>
        <taxon>Tissierellia</taxon>
        <taxon>Ezakiella</taxon>
    </lineage>
</organism>
<keyword evidence="5" id="KW-0378">Hydrolase</keyword>
<evidence type="ECO:0000256" key="5">
    <source>
        <dbReference type="ARBA" id="ARBA00022801"/>
    </source>
</evidence>
<keyword evidence="3" id="KW-0645">Protease</keyword>
<dbReference type="GO" id="GO:0008270">
    <property type="term" value="F:zinc ion binding"/>
    <property type="evidence" value="ECO:0007669"/>
    <property type="project" value="InterPro"/>
</dbReference>
<protein>
    <submittedName>
        <fullName evidence="9">Succinyl-diaminopimelate desuccinylase</fullName>
    </submittedName>
</protein>
<reference evidence="9 10" key="1">
    <citation type="submission" date="2018-04" db="EMBL/GenBank/DDBJ databases">
        <title>Genomic Encyclopedia of Type Strains, Phase IV (KMG-IV): sequencing the most valuable type-strain genomes for metagenomic binning, comparative biology and taxonomic classification.</title>
        <authorList>
            <person name="Goeker M."/>
        </authorList>
    </citation>
    <scope>NUCLEOTIDE SEQUENCE [LARGE SCALE GENOMIC DNA]</scope>
    <source>
        <strain evidence="9 10">DSM 20705</strain>
    </source>
</reference>
<dbReference type="Gene3D" id="3.30.70.360">
    <property type="match status" value="2"/>
</dbReference>
<comment type="caution">
    <text evidence="9">The sequence shown here is derived from an EMBL/GenBank/DDBJ whole genome shotgun (WGS) entry which is preliminary data.</text>
</comment>
<evidence type="ECO:0000256" key="2">
    <source>
        <dbReference type="ARBA" id="ARBA00006247"/>
    </source>
</evidence>
<evidence type="ECO:0000256" key="8">
    <source>
        <dbReference type="ARBA" id="ARBA00023049"/>
    </source>
</evidence>
<dbReference type="InterPro" id="IPR036264">
    <property type="entry name" value="Bact_exopeptidase_dim_dom"/>
</dbReference>
<comment type="similarity">
    <text evidence="2">Belongs to the peptidase M20A family.</text>
</comment>
<dbReference type="PROSITE" id="PS00759">
    <property type="entry name" value="ARGE_DAPE_CPG2_2"/>
    <property type="match status" value="1"/>
</dbReference>
<dbReference type="RefSeq" id="WP_116480288.1">
    <property type="nucleotide sequence ID" value="NZ_QEKV01000006.1"/>
</dbReference>
<dbReference type="Gene3D" id="3.40.630.10">
    <property type="entry name" value="Zn peptidases"/>
    <property type="match status" value="1"/>
</dbReference>
<dbReference type="GO" id="GO:0016805">
    <property type="term" value="F:dipeptidase activity"/>
    <property type="evidence" value="ECO:0007669"/>
    <property type="project" value="UniProtKB-KW"/>
</dbReference>
<dbReference type="Pfam" id="PF01546">
    <property type="entry name" value="Peptidase_M20"/>
    <property type="match status" value="1"/>
</dbReference>
<dbReference type="GO" id="GO:0008237">
    <property type="term" value="F:metallopeptidase activity"/>
    <property type="evidence" value="ECO:0007669"/>
    <property type="project" value="UniProtKB-KW"/>
</dbReference>
<accession>A0A2U1E2R2</accession>
<evidence type="ECO:0000256" key="6">
    <source>
        <dbReference type="ARBA" id="ARBA00022833"/>
    </source>
</evidence>
<dbReference type="InterPro" id="IPR010964">
    <property type="entry name" value="M20A_pepV-rel"/>
</dbReference>
<keyword evidence="7" id="KW-0224">Dipeptidase</keyword>
<dbReference type="InterPro" id="IPR050072">
    <property type="entry name" value="Peptidase_M20A"/>
</dbReference>
<evidence type="ECO:0000256" key="3">
    <source>
        <dbReference type="ARBA" id="ARBA00022670"/>
    </source>
</evidence>
<dbReference type="GO" id="GO:0006508">
    <property type="term" value="P:proteolysis"/>
    <property type="evidence" value="ECO:0007669"/>
    <property type="project" value="UniProtKB-KW"/>
</dbReference>
<dbReference type="PROSITE" id="PS00758">
    <property type="entry name" value="ARGE_DAPE_CPG2_1"/>
    <property type="match status" value="1"/>
</dbReference>
<dbReference type="InterPro" id="IPR001261">
    <property type="entry name" value="ArgE/DapE_CS"/>
</dbReference>
<dbReference type="GO" id="GO:0008777">
    <property type="term" value="F:acetylornithine deacetylase activity"/>
    <property type="evidence" value="ECO:0007669"/>
    <property type="project" value="TreeGrafter"/>
</dbReference>
<evidence type="ECO:0000313" key="10">
    <source>
        <dbReference type="Proteomes" id="UP000245793"/>
    </source>
</evidence>